<accession>A0AA88L703</accession>
<sequence>MFSSYEMTENSIDRLKVLTKLIHQLPEVHAKAEDSYSAVEQLREKATDDRKQAVIKGKLKSVTLQASNEAEKEQELLRKALSKIYEIRQIRNEKRIQARQQGNKETMRRITLMKMLHQSAQTIPLWLGKEGETPPPLCGSVSADSNYIAKAGDMVAALVKGPEADENWILAEVVSFSQSQGRYEVFDIDEEQKEKHILSKRRIVVLPLMRASPEINPEALFSKGTS</sequence>
<reference evidence="2" key="1">
    <citation type="submission" date="2023-07" db="EMBL/GenBank/DDBJ databases">
        <title>Chromosome-level genome assembly of Artemia franciscana.</title>
        <authorList>
            <person name="Jo E."/>
        </authorList>
    </citation>
    <scope>NUCLEOTIDE SEQUENCE</scope>
    <source>
        <tissue evidence="2">Whole body</tissue>
    </source>
</reference>
<dbReference type="InterPro" id="IPR010750">
    <property type="entry name" value="SGF29_tudor-like_dom"/>
</dbReference>
<protein>
    <recommendedName>
        <fullName evidence="1">SGF29 C-terminal domain-containing protein</fullName>
    </recommendedName>
</protein>
<dbReference type="FunFam" id="2.30.30.140:FF:000026">
    <property type="entry name" value="SAGA-associated factor 29 homolog"/>
    <property type="match status" value="1"/>
</dbReference>
<proteinExistence type="predicted"/>
<dbReference type="PANTHER" id="PTHR21539:SF0">
    <property type="entry name" value="SAGA-ASSOCIATED FACTOR 29"/>
    <property type="match status" value="1"/>
</dbReference>
<feature type="domain" description="SGF29 C-terminal" evidence="1">
    <location>
        <begin position="145"/>
        <end position="226"/>
    </location>
</feature>
<dbReference type="PANTHER" id="PTHR21539">
    <property type="entry name" value="SAGA-ASSOCIATED FACTOR 29"/>
    <property type="match status" value="1"/>
</dbReference>
<name>A0AA88L703_ARTSF</name>
<dbReference type="Pfam" id="PF07039">
    <property type="entry name" value="SGF29_Tudor"/>
    <property type="match status" value="1"/>
</dbReference>
<dbReference type="InterPro" id="IPR047288">
    <property type="entry name" value="Tudor_SGF29_rpt1"/>
</dbReference>
<organism evidence="2 3">
    <name type="scientific">Artemia franciscana</name>
    <name type="common">Brine shrimp</name>
    <name type="synonym">Artemia sanfranciscana</name>
    <dbReference type="NCBI Taxonomy" id="6661"/>
    <lineage>
        <taxon>Eukaryota</taxon>
        <taxon>Metazoa</taxon>
        <taxon>Ecdysozoa</taxon>
        <taxon>Arthropoda</taxon>
        <taxon>Crustacea</taxon>
        <taxon>Branchiopoda</taxon>
        <taxon>Anostraca</taxon>
        <taxon>Artemiidae</taxon>
        <taxon>Artemia</taxon>
    </lineage>
</organism>
<evidence type="ECO:0000259" key="1">
    <source>
        <dbReference type="PROSITE" id="PS51518"/>
    </source>
</evidence>
<dbReference type="Proteomes" id="UP001187531">
    <property type="component" value="Unassembled WGS sequence"/>
</dbReference>
<feature type="non-terminal residue" evidence="2">
    <location>
        <position position="1"/>
    </location>
</feature>
<gene>
    <name evidence="2" type="ORF">QYM36_004607</name>
</gene>
<dbReference type="Gene3D" id="2.30.30.140">
    <property type="match status" value="1"/>
</dbReference>
<keyword evidence="3" id="KW-1185">Reference proteome</keyword>
<dbReference type="GO" id="GO:0000124">
    <property type="term" value="C:SAGA complex"/>
    <property type="evidence" value="ECO:0007669"/>
    <property type="project" value="InterPro"/>
</dbReference>
<evidence type="ECO:0000313" key="3">
    <source>
        <dbReference type="Proteomes" id="UP001187531"/>
    </source>
</evidence>
<dbReference type="CDD" id="cd20393">
    <property type="entry name" value="Tudor_SGF29_rpt1"/>
    <property type="match status" value="1"/>
</dbReference>
<dbReference type="EMBL" id="JAVRJZ010000007">
    <property type="protein sequence ID" value="KAK2720793.1"/>
    <property type="molecule type" value="Genomic_DNA"/>
</dbReference>
<evidence type="ECO:0000313" key="2">
    <source>
        <dbReference type="EMBL" id="KAK2720793.1"/>
    </source>
</evidence>
<dbReference type="InterPro" id="IPR037802">
    <property type="entry name" value="SGF29"/>
</dbReference>
<comment type="caution">
    <text evidence="2">The sequence shown here is derived from an EMBL/GenBank/DDBJ whole genome shotgun (WGS) entry which is preliminary data.</text>
</comment>
<dbReference type="AlphaFoldDB" id="A0AA88L703"/>
<dbReference type="PROSITE" id="PS51518">
    <property type="entry name" value="SGF29_C"/>
    <property type="match status" value="1"/>
</dbReference>